<keyword evidence="4" id="KW-0812">Transmembrane</keyword>
<dbReference type="InterPro" id="IPR021109">
    <property type="entry name" value="Peptidase_aspartic_dom_sf"/>
</dbReference>
<dbReference type="InterPro" id="IPR033121">
    <property type="entry name" value="PEPTIDASE_A1"/>
</dbReference>
<proteinExistence type="inferred from homology"/>
<evidence type="ECO:0000256" key="7">
    <source>
        <dbReference type="ARBA" id="ARBA00022989"/>
    </source>
</evidence>
<dbReference type="GO" id="GO:0004190">
    <property type="term" value="F:aspartic-type endopeptidase activity"/>
    <property type="evidence" value="ECO:0007669"/>
    <property type="project" value="InterPro"/>
</dbReference>
<evidence type="ECO:0000259" key="9">
    <source>
        <dbReference type="PROSITE" id="PS51767"/>
    </source>
</evidence>
<keyword evidence="3" id="KW-0645">Protease</keyword>
<keyword evidence="7" id="KW-1133">Transmembrane helix</keyword>
<keyword evidence="8" id="KW-0472">Membrane</keyword>
<name>A0AAD5DYM9_9CHLO</name>
<dbReference type="GO" id="GO:0006508">
    <property type="term" value="P:proteolysis"/>
    <property type="evidence" value="ECO:0007669"/>
    <property type="project" value="UniProtKB-KW"/>
</dbReference>
<dbReference type="PANTHER" id="PTHR13683">
    <property type="entry name" value="ASPARTYL PROTEASES"/>
    <property type="match status" value="1"/>
</dbReference>
<evidence type="ECO:0000256" key="5">
    <source>
        <dbReference type="ARBA" id="ARBA00022729"/>
    </source>
</evidence>
<reference evidence="10" key="1">
    <citation type="submission" date="2020-11" db="EMBL/GenBank/DDBJ databases">
        <title>Chlorella ohadii genome sequencing and assembly.</title>
        <authorList>
            <person name="Murik O."/>
            <person name="Treves H."/>
            <person name="Kedem I."/>
            <person name="Shotland Y."/>
            <person name="Kaplan A."/>
        </authorList>
    </citation>
    <scope>NUCLEOTIDE SEQUENCE</scope>
    <source>
        <strain evidence="10">1</strain>
    </source>
</reference>
<evidence type="ECO:0000256" key="3">
    <source>
        <dbReference type="ARBA" id="ARBA00022670"/>
    </source>
</evidence>
<dbReference type="PROSITE" id="PS51767">
    <property type="entry name" value="PEPTIDASE_A1"/>
    <property type="match status" value="1"/>
</dbReference>
<keyword evidence="5" id="KW-0732">Signal</keyword>
<evidence type="ECO:0000256" key="6">
    <source>
        <dbReference type="ARBA" id="ARBA00022801"/>
    </source>
</evidence>
<protein>
    <recommendedName>
        <fullName evidence="9">Peptidase A1 domain-containing protein</fullName>
    </recommendedName>
</protein>
<evidence type="ECO:0000256" key="4">
    <source>
        <dbReference type="ARBA" id="ARBA00022692"/>
    </source>
</evidence>
<keyword evidence="11" id="KW-1185">Reference proteome</keyword>
<comment type="subcellular location">
    <subcellularLocation>
        <location evidence="1">Membrane</location>
    </subcellularLocation>
</comment>
<evidence type="ECO:0000313" key="10">
    <source>
        <dbReference type="EMBL" id="KAI7844858.1"/>
    </source>
</evidence>
<evidence type="ECO:0000256" key="1">
    <source>
        <dbReference type="ARBA" id="ARBA00004370"/>
    </source>
</evidence>
<dbReference type="InterPro" id="IPR032799">
    <property type="entry name" value="TAXi_C"/>
</dbReference>
<comment type="caution">
    <text evidence="10">The sequence shown here is derived from an EMBL/GenBank/DDBJ whole genome shotgun (WGS) entry which is preliminary data.</text>
</comment>
<sequence length="376" mass="39189">MMDTGSGLVWLPSKGCGTNCSQGLPADAGFDASASSTFHSVGCDNPSCNASFCQECACSTSQPGSCGYSLEYMEGGTAFGAWVQDSLQLPALVLADTASASLKFGLQQGTTGDLQQQNIHALIGLNSEPTSLVSQLAAGRTIEDGFSYCLDDVGHHLLVLGVPRNESGSELDFQFLPLLMRNNSNPQRRQDMYLVELTALELGSAGSVPAPKLPIAANASLSMAMVDSGTSLLALPPAMAQAFGEVVLTAAKQAHLPLNASVTDGICFQGVTINEAAVALPPLTFVFGNSVNVTVPADNYLAPAPGWDAPCVAVEPSSTEFPMLGAKPLQKVAVAVRNSKQSLGFKRVRRCIDLVEFQGPDKLTSFLGRAENAVAA</sequence>
<dbReference type="EMBL" id="JADXDR010000023">
    <property type="protein sequence ID" value="KAI7844858.1"/>
    <property type="molecule type" value="Genomic_DNA"/>
</dbReference>
<dbReference type="Gene3D" id="2.40.70.10">
    <property type="entry name" value="Acid Proteases"/>
    <property type="match status" value="2"/>
</dbReference>
<dbReference type="Pfam" id="PF14541">
    <property type="entry name" value="TAXi_C"/>
    <property type="match status" value="1"/>
</dbReference>
<dbReference type="Proteomes" id="UP001205105">
    <property type="component" value="Unassembled WGS sequence"/>
</dbReference>
<comment type="similarity">
    <text evidence="2">Belongs to the peptidase A1 family.</text>
</comment>
<dbReference type="AlphaFoldDB" id="A0AAD5DYM9"/>
<dbReference type="SUPFAM" id="SSF50630">
    <property type="entry name" value="Acid proteases"/>
    <property type="match status" value="1"/>
</dbReference>
<accession>A0AAD5DYM9</accession>
<evidence type="ECO:0000256" key="2">
    <source>
        <dbReference type="ARBA" id="ARBA00007447"/>
    </source>
</evidence>
<keyword evidence="6" id="KW-0378">Hydrolase</keyword>
<dbReference type="InterPro" id="IPR001461">
    <property type="entry name" value="Aspartic_peptidase_A1"/>
</dbReference>
<organism evidence="10 11">
    <name type="scientific">Chlorella ohadii</name>
    <dbReference type="NCBI Taxonomy" id="2649997"/>
    <lineage>
        <taxon>Eukaryota</taxon>
        <taxon>Viridiplantae</taxon>
        <taxon>Chlorophyta</taxon>
        <taxon>core chlorophytes</taxon>
        <taxon>Trebouxiophyceae</taxon>
        <taxon>Chlorellales</taxon>
        <taxon>Chlorellaceae</taxon>
        <taxon>Chlorella clade</taxon>
        <taxon>Chlorella</taxon>
    </lineage>
</organism>
<evidence type="ECO:0000256" key="8">
    <source>
        <dbReference type="ARBA" id="ARBA00023136"/>
    </source>
</evidence>
<evidence type="ECO:0000313" key="11">
    <source>
        <dbReference type="Proteomes" id="UP001205105"/>
    </source>
</evidence>
<dbReference type="GO" id="GO:0016020">
    <property type="term" value="C:membrane"/>
    <property type="evidence" value="ECO:0007669"/>
    <property type="project" value="UniProtKB-SubCell"/>
</dbReference>
<dbReference type="PANTHER" id="PTHR13683:SF375">
    <property type="entry name" value="PEPTIDASE A1 DOMAIN-CONTAINING PROTEIN"/>
    <property type="match status" value="1"/>
</dbReference>
<dbReference type="InterPro" id="IPR032861">
    <property type="entry name" value="TAXi_N"/>
</dbReference>
<dbReference type="Pfam" id="PF14543">
    <property type="entry name" value="TAXi_N"/>
    <property type="match status" value="1"/>
</dbReference>
<dbReference type="InterPro" id="IPR034164">
    <property type="entry name" value="Pepsin-like_dom"/>
</dbReference>
<gene>
    <name evidence="10" type="ORF">COHA_001511</name>
</gene>
<feature type="domain" description="Peptidase A1" evidence="9">
    <location>
        <begin position="1"/>
        <end position="346"/>
    </location>
</feature>
<dbReference type="CDD" id="cd05471">
    <property type="entry name" value="pepsin_like"/>
    <property type="match status" value="1"/>
</dbReference>